<keyword evidence="2" id="KW-1185">Reference proteome</keyword>
<organism evidence="1 2">
    <name type="scientific">Negadavirga shengliensis</name>
    <dbReference type="NCBI Taxonomy" id="1389218"/>
    <lineage>
        <taxon>Bacteria</taxon>
        <taxon>Pseudomonadati</taxon>
        <taxon>Bacteroidota</taxon>
        <taxon>Cytophagia</taxon>
        <taxon>Cytophagales</taxon>
        <taxon>Cyclobacteriaceae</taxon>
        <taxon>Negadavirga</taxon>
    </lineage>
</organism>
<gene>
    <name evidence="1" type="ORF">ACFPFU_19165</name>
</gene>
<sequence length="76" mass="9075">MCRDWSWRFHIDGIYGFLSDFKRPAFGKASFFRKGKMWLDWPNKKSRSLAEVDPTLADFKNKSFIDNIYNQGISYK</sequence>
<dbReference type="EMBL" id="JBHSJJ010000013">
    <property type="protein sequence ID" value="MFC4873832.1"/>
    <property type="molecule type" value="Genomic_DNA"/>
</dbReference>
<name>A0ABV9T535_9BACT</name>
<protein>
    <submittedName>
        <fullName evidence="1">Uncharacterized protein</fullName>
    </submittedName>
</protein>
<dbReference type="Proteomes" id="UP001595818">
    <property type="component" value="Unassembled WGS sequence"/>
</dbReference>
<accession>A0ABV9T535</accession>
<evidence type="ECO:0000313" key="1">
    <source>
        <dbReference type="EMBL" id="MFC4873832.1"/>
    </source>
</evidence>
<evidence type="ECO:0000313" key="2">
    <source>
        <dbReference type="Proteomes" id="UP001595818"/>
    </source>
</evidence>
<comment type="caution">
    <text evidence="1">The sequence shown here is derived from an EMBL/GenBank/DDBJ whole genome shotgun (WGS) entry which is preliminary data.</text>
</comment>
<reference evidence="2" key="1">
    <citation type="journal article" date="2019" name="Int. J. Syst. Evol. Microbiol.">
        <title>The Global Catalogue of Microorganisms (GCM) 10K type strain sequencing project: providing services to taxonomists for standard genome sequencing and annotation.</title>
        <authorList>
            <consortium name="The Broad Institute Genomics Platform"/>
            <consortium name="The Broad Institute Genome Sequencing Center for Infectious Disease"/>
            <person name="Wu L."/>
            <person name="Ma J."/>
        </authorList>
    </citation>
    <scope>NUCLEOTIDE SEQUENCE [LARGE SCALE GENOMIC DNA]</scope>
    <source>
        <strain evidence="2">CGMCC 4.7466</strain>
    </source>
</reference>
<proteinExistence type="predicted"/>
<dbReference type="RefSeq" id="WP_377067084.1">
    <property type="nucleotide sequence ID" value="NZ_JBHSJJ010000013.1"/>
</dbReference>